<dbReference type="EMBL" id="DXDC01000005">
    <property type="protein sequence ID" value="HIY64694.1"/>
    <property type="molecule type" value="Genomic_DNA"/>
</dbReference>
<dbReference type="GO" id="GO:0016758">
    <property type="term" value="F:hexosyltransferase activity"/>
    <property type="evidence" value="ECO:0007669"/>
    <property type="project" value="UniProtKB-ARBA"/>
</dbReference>
<evidence type="ECO:0000259" key="1">
    <source>
        <dbReference type="Pfam" id="PF00535"/>
    </source>
</evidence>
<accession>A0A9D1YRT0</accession>
<dbReference type="Pfam" id="PF13692">
    <property type="entry name" value="Glyco_trans_1_4"/>
    <property type="match status" value="1"/>
</dbReference>
<dbReference type="Gene3D" id="3.40.50.2000">
    <property type="entry name" value="Glycogen Phosphorylase B"/>
    <property type="match status" value="1"/>
</dbReference>
<dbReference type="Pfam" id="PF00535">
    <property type="entry name" value="Glycos_transf_2"/>
    <property type="match status" value="1"/>
</dbReference>
<dbReference type="CDD" id="cd00761">
    <property type="entry name" value="Glyco_tranf_GTA_type"/>
    <property type="match status" value="1"/>
</dbReference>
<keyword evidence="2" id="KW-0808">Transferase</keyword>
<dbReference type="EC" id="2.4.-.-" evidence="2"/>
<gene>
    <name evidence="2" type="ORF">H9830_00275</name>
</gene>
<dbReference type="SUPFAM" id="SSF53756">
    <property type="entry name" value="UDP-Glycosyltransferase/glycogen phosphorylase"/>
    <property type="match status" value="1"/>
</dbReference>
<proteinExistence type="predicted"/>
<dbReference type="AlphaFoldDB" id="A0A9D1YRT0"/>
<keyword evidence="2" id="KW-0328">Glycosyltransferase</keyword>
<dbReference type="PANTHER" id="PTHR22916:SF3">
    <property type="entry name" value="UDP-GLCNAC:BETAGAL BETA-1,3-N-ACETYLGLUCOSAMINYLTRANSFERASE-LIKE PROTEIN 1"/>
    <property type="match status" value="1"/>
</dbReference>
<organism evidence="2 3">
    <name type="scientific">Candidatus Agrococcus pullicola</name>
    <dbReference type="NCBI Taxonomy" id="2838429"/>
    <lineage>
        <taxon>Bacteria</taxon>
        <taxon>Bacillati</taxon>
        <taxon>Actinomycetota</taxon>
        <taxon>Actinomycetes</taxon>
        <taxon>Micrococcales</taxon>
        <taxon>Microbacteriaceae</taxon>
        <taxon>Agrococcus</taxon>
    </lineage>
</organism>
<dbReference type="Gene3D" id="3.90.550.10">
    <property type="entry name" value="Spore Coat Polysaccharide Biosynthesis Protein SpsA, Chain A"/>
    <property type="match status" value="1"/>
</dbReference>
<dbReference type="Proteomes" id="UP000824005">
    <property type="component" value="Unassembled WGS sequence"/>
</dbReference>
<feature type="domain" description="Glycosyltransferase 2-like" evidence="1">
    <location>
        <begin position="9"/>
        <end position="174"/>
    </location>
</feature>
<evidence type="ECO:0000313" key="2">
    <source>
        <dbReference type="EMBL" id="HIY64694.1"/>
    </source>
</evidence>
<comment type="caution">
    <text evidence="2">The sequence shown here is derived from an EMBL/GenBank/DDBJ whole genome shotgun (WGS) entry which is preliminary data.</text>
</comment>
<dbReference type="SUPFAM" id="SSF53448">
    <property type="entry name" value="Nucleotide-diphospho-sugar transferases"/>
    <property type="match status" value="1"/>
</dbReference>
<reference evidence="2" key="1">
    <citation type="journal article" date="2021" name="PeerJ">
        <title>Extensive microbial diversity within the chicken gut microbiome revealed by metagenomics and culture.</title>
        <authorList>
            <person name="Gilroy R."/>
            <person name="Ravi A."/>
            <person name="Getino M."/>
            <person name="Pursley I."/>
            <person name="Horton D.L."/>
            <person name="Alikhan N.F."/>
            <person name="Baker D."/>
            <person name="Gharbi K."/>
            <person name="Hall N."/>
            <person name="Watson M."/>
            <person name="Adriaenssens E.M."/>
            <person name="Foster-Nyarko E."/>
            <person name="Jarju S."/>
            <person name="Secka A."/>
            <person name="Antonio M."/>
            <person name="Oren A."/>
            <person name="Chaudhuri R.R."/>
            <person name="La Ragione R."/>
            <person name="Hildebrand F."/>
            <person name="Pallen M.J."/>
        </authorList>
    </citation>
    <scope>NUCLEOTIDE SEQUENCE</scope>
    <source>
        <strain evidence="2">ChiGjej1B1-98</strain>
    </source>
</reference>
<dbReference type="InterPro" id="IPR029044">
    <property type="entry name" value="Nucleotide-diphossugar_trans"/>
</dbReference>
<dbReference type="PANTHER" id="PTHR22916">
    <property type="entry name" value="GLYCOSYLTRANSFERASE"/>
    <property type="match status" value="1"/>
</dbReference>
<name>A0A9D1YRT0_9MICO</name>
<dbReference type="InterPro" id="IPR001173">
    <property type="entry name" value="Glyco_trans_2-like"/>
</dbReference>
<sequence length="914" mass="100133">MPADKPAVSIIVPIYNVEDWLAACCNSLLSQTWTDWEAILLVDGSPDDSISIARRFEDQDARFKVEEIENRGLGGARNAALEIARGDFVLFLDSDDELTPRALEMLMAASLRTGADIAAGYGEDLFDGGIRKRYWTYNAVQFLRRPGTYTLDQMPSLTDDHTAWGKIIRRDLIEREELSFPEGVHCEDIVFSLKSQLAANRVAIVTDSVYLHRRHGAAISADYLREKTLGDWIAEAAKTLDVIEPVDSTVRNHYVLNHTLKQWLTRATKFTRITNPDLLAGVERLAIRMLEVADDDAVTDLDAYSLAVLRAFAMRIPSTRWQSLPTDPLERLGGDGVDDDDFVTAVLGACDALDTGDPVEGHIAAQLALSKLVVPLASGYPLPRAREVLQSVRNLLGGIHPSVLKSVTTPAVQEPGLRLPDSIRIAWQTLATASTAAATITGLRTSATTVTVSGALEHRAHACFKDDFALVFVSESGLVTKAPVATMRDGNSLRWQCAVPPSVLDAGPQRLLLRQSRRYAPSAVDLRLELAEGAVSGGVTVESAPGTVLSFHAPAGLTQHRASHGERLFTFPNWYSNPYMTMLHTEVIGGGSEIPGTVDPGRLMEELRDRRASGAVHIHWTGPLIEKRRSQREAEDFVDEFIEALEQARARGRSVLWSVHNALPHDSKYPETAVRLHSEIARVADIIHVLSQATVDAVDGAYELPAEKVRVLEHSSYQGMYGDRLPMVDARREIGAGSGRTALFFGQLRPYKGLDQLFDAAIALQSDNPVELLLAGKPAPELAKELDRIRSSGVAVTSALRFIEDAEVAAWFSAADVAVLPYRKVLNSGSMMLAATFALPVILPDEPALVADYGGQPWIRFFDTTRSAAAIAELLSDGWFEDADVRRAALEFARRRSPVAMSRGYVRMLREAAA</sequence>
<protein>
    <submittedName>
        <fullName evidence="2">Glycosyltransferase</fullName>
        <ecNumber evidence="2">2.4.-.-</ecNumber>
    </submittedName>
</protein>
<reference evidence="2" key="2">
    <citation type="submission" date="2021-04" db="EMBL/GenBank/DDBJ databases">
        <authorList>
            <person name="Gilroy R."/>
        </authorList>
    </citation>
    <scope>NUCLEOTIDE SEQUENCE</scope>
    <source>
        <strain evidence="2">ChiGjej1B1-98</strain>
    </source>
</reference>
<evidence type="ECO:0000313" key="3">
    <source>
        <dbReference type="Proteomes" id="UP000824005"/>
    </source>
</evidence>
<dbReference type="CDD" id="cd03801">
    <property type="entry name" value="GT4_PimA-like"/>
    <property type="match status" value="1"/>
</dbReference>